<dbReference type="GO" id="GO:0004671">
    <property type="term" value="F:protein C-terminal S-isoprenylcysteine carboxyl O-methyltransferase activity"/>
    <property type="evidence" value="ECO:0007669"/>
    <property type="project" value="InterPro"/>
</dbReference>
<feature type="transmembrane region" description="Helical" evidence="5">
    <location>
        <begin position="12"/>
        <end position="38"/>
    </location>
</feature>
<keyword evidence="2 5" id="KW-0812">Transmembrane</keyword>
<keyword evidence="7" id="KW-1185">Reference proteome</keyword>
<evidence type="ECO:0000256" key="2">
    <source>
        <dbReference type="ARBA" id="ARBA00022692"/>
    </source>
</evidence>
<dbReference type="PANTHER" id="PTHR12714">
    <property type="entry name" value="PROTEIN-S ISOPRENYLCYSTEINE O-METHYLTRANSFERASE"/>
    <property type="match status" value="1"/>
</dbReference>
<name>A0A941BE03_9BURK</name>
<dbReference type="Proteomes" id="UP000676246">
    <property type="component" value="Unassembled WGS sequence"/>
</dbReference>
<evidence type="ECO:0000256" key="4">
    <source>
        <dbReference type="ARBA" id="ARBA00023136"/>
    </source>
</evidence>
<keyword evidence="4 5" id="KW-0472">Membrane</keyword>
<comment type="subcellular location">
    <subcellularLocation>
        <location evidence="1">Membrane</location>
        <topology evidence="1">Multi-pass membrane protein</topology>
    </subcellularLocation>
</comment>
<dbReference type="InterPro" id="IPR007269">
    <property type="entry name" value="ICMT_MeTrfase"/>
</dbReference>
<feature type="transmembrane region" description="Helical" evidence="5">
    <location>
        <begin position="90"/>
        <end position="109"/>
    </location>
</feature>
<dbReference type="GO" id="GO:0016020">
    <property type="term" value="C:membrane"/>
    <property type="evidence" value="ECO:0007669"/>
    <property type="project" value="UniProtKB-SubCell"/>
</dbReference>
<evidence type="ECO:0000313" key="7">
    <source>
        <dbReference type="Proteomes" id="UP000676246"/>
    </source>
</evidence>
<organism evidence="6 7">
    <name type="scientific">Ideonella alba</name>
    <dbReference type="NCBI Taxonomy" id="2824118"/>
    <lineage>
        <taxon>Bacteria</taxon>
        <taxon>Pseudomonadati</taxon>
        <taxon>Pseudomonadota</taxon>
        <taxon>Betaproteobacteria</taxon>
        <taxon>Burkholderiales</taxon>
        <taxon>Sphaerotilaceae</taxon>
        <taxon>Ideonella</taxon>
    </lineage>
</organism>
<dbReference type="EMBL" id="JAGQDD010000032">
    <property type="protein sequence ID" value="MBQ0933555.1"/>
    <property type="molecule type" value="Genomic_DNA"/>
</dbReference>
<protein>
    <submittedName>
        <fullName evidence="6">Isoprenylcysteine carboxylmethyltransferase family protein</fullName>
    </submittedName>
</protein>
<dbReference type="PANTHER" id="PTHR12714:SF9">
    <property type="entry name" value="PROTEIN-S-ISOPRENYLCYSTEINE O-METHYLTRANSFERASE"/>
    <property type="match status" value="1"/>
</dbReference>
<accession>A0A941BE03</accession>
<sequence length="214" mass="23660">MPSWLVRLGLVNIAGMVGAVLAGTPEGWLALALFDVWFLSELRLEVRSGTSSGAEEDRGSRMVLTVIRDVSLLAPVWWATQQGPAVVRPATMIVGLLAFALGLGIRLGAMRCLGSHFTMALTRQAHHTLLTEGLYRRMRHPGYLGLILIYGSFSFVCGLSDVGVVVALVSLAGMLYRIRLEERLLLHTFGGRYVDYRRRTWALFPRFGSEDVKL</sequence>
<evidence type="ECO:0000256" key="1">
    <source>
        <dbReference type="ARBA" id="ARBA00004141"/>
    </source>
</evidence>
<feature type="transmembrane region" description="Helical" evidence="5">
    <location>
        <begin position="143"/>
        <end position="176"/>
    </location>
</feature>
<evidence type="ECO:0000313" key="6">
    <source>
        <dbReference type="EMBL" id="MBQ0933555.1"/>
    </source>
</evidence>
<keyword evidence="3 5" id="KW-1133">Transmembrane helix</keyword>
<dbReference type="Pfam" id="PF04140">
    <property type="entry name" value="ICMT"/>
    <property type="match status" value="1"/>
</dbReference>
<reference evidence="6 7" key="1">
    <citation type="submission" date="2021-04" db="EMBL/GenBank/DDBJ databases">
        <title>The genome sequence of Ideonella sp. 3Y2.</title>
        <authorList>
            <person name="Liu Y."/>
        </authorList>
    </citation>
    <scope>NUCLEOTIDE SEQUENCE [LARGE SCALE GENOMIC DNA]</scope>
    <source>
        <strain evidence="6 7">3Y2</strain>
    </source>
</reference>
<dbReference type="AlphaFoldDB" id="A0A941BE03"/>
<comment type="caution">
    <text evidence="6">The sequence shown here is derived from an EMBL/GenBank/DDBJ whole genome shotgun (WGS) entry which is preliminary data.</text>
</comment>
<dbReference type="RefSeq" id="WP_210857219.1">
    <property type="nucleotide sequence ID" value="NZ_JAGQDD010000032.1"/>
</dbReference>
<gene>
    <name evidence="6" type="ORF">KAK03_24020</name>
</gene>
<evidence type="ECO:0000256" key="3">
    <source>
        <dbReference type="ARBA" id="ARBA00022989"/>
    </source>
</evidence>
<dbReference type="Gene3D" id="1.20.120.1630">
    <property type="match status" value="1"/>
</dbReference>
<proteinExistence type="predicted"/>
<evidence type="ECO:0000256" key="5">
    <source>
        <dbReference type="SAM" id="Phobius"/>
    </source>
</evidence>